<feature type="region of interest" description="Disordered" evidence="4">
    <location>
        <begin position="242"/>
        <end position="275"/>
    </location>
</feature>
<dbReference type="SMART" id="SM00100">
    <property type="entry name" value="cNMP"/>
    <property type="match status" value="1"/>
</dbReference>
<evidence type="ECO:0000256" key="1">
    <source>
        <dbReference type="ARBA" id="ARBA00023015"/>
    </source>
</evidence>
<feature type="domain" description="Cyclic nucleotide-binding" evidence="5">
    <location>
        <begin position="9"/>
        <end position="130"/>
    </location>
</feature>
<dbReference type="InterPro" id="IPR036390">
    <property type="entry name" value="WH_DNA-bd_sf"/>
</dbReference>
<dbReference type="Proteomes" id="UP000295509">
    <property type="component" value="Unassembled WGS sequence"/>
</dbReference>
<organism evidence="7 8">
    <name type="scientific">Paraburkholderia rhizosphaerae</name>
    <dbReference type="NCBI Taxonomy" id="480658"/>
    <lineage>
        <taxon>Bacteria</taxon>
        <taxon>Pseudomonadati</taxon>
        <taxon>Pseudomonadota</taxon>
        <taxon>Betaproteobacteria</taxon>
        <taxon>Burkholderiales</taxon>
        <taxon>Burkholderiaceae</taxon>
        <taxon>Paraburkholderia</taxon>
    </lineage>
</organism>
<comment type="caution">
    <text evidence="7">The sequence shown here is derived from an EMBL/GenBank/DDBJ whole genome shotgun (WGS) entry which is preliminary data.</text>
</comment>
<dbReference type="SUPFAM" id="SSF51206">
    <property type="entry name" value="cAMP-binding domain-like"/>
    <property type="match status" value="1"/>
</dbReference>
<dbReference type="PANTHER" id="PTHR24567">
    <property type="entry name" value="CRP FAMILY TRANSCRIPTIONAL REGULATORY PROTEIN"/>
    <property type="match status" value="1"/>
</dbReference>
<dbReference type="PROSITE" id="PS50042">
    <property type="entry name" value="CNMP_BINDING_3"/>
    <property type="match status" value="1"/>
</dbReference>
<proteinExistence type="predicted"/>
<name>A0A4R8LG84_9BURK</name>
<dbReference type="EMBL" id="SORE01000023">
    <property type="protein sequence ID" value="TDY42123.1"/>
    <property type="molecule type" value="Genomic_DNA"/>
</dbReference>
<keyword evidence="1" id="KW-0805">Transcription regulation</keyword>
<keyword evidence="3" id="KW-0804">Transcription</keyword>
<dbReference type="InterPro" id="IPR036388">
    <property type="entry name" value="WH-like_DNA-bd_sf"/>
</dbReference>
<evidence type="ECO:0000259" key="5">
    <source>
        <dbReference type="PROSITE" id="PS50042"/>
    </source>
</evidence>
<dbReference type="InterPro" id="IPR050397">
    <property type="entry name" value="Env_Response_Regulators"/>
</dbReference>
<evidence type="ECO:0000313" key="8">
    <source>
        <dbReference type="Proteomes" id="UP000295509"/>
    </source>
</evidence>
<keyword evidence="2" id="KW-0238">DNA-binding</keyword>
<dbReference type="InterPro" id="IPR000595">
    <property type="entry name" value="cNMP-bd_dom"/>
</dbReference>
<dbReference type="CDD" id="cd00038">
    <property type="entry name" value="CAP_ED"/>
    <property type="match status" value="1"/>
</dbReference>
<dbReference type="InterPro" id="IPR018490">
    <property type="entry name" value="cNMP-bd_dom_sf"/>
</dbReference>
<dbReference type="GO" id="GO:0003677">
    <property type="term" value="F:DNA binding"/>
    <property type="evidence" value="ECO:0007669"/>
    <property type="project" value="UniProtKB-KW"/>
</dbReference>
<evidence type="ECO:0000259" key="6">
    <source>
        <dbReference type="PROSITE" id="PS51063"/>
    </source>
</evidence>
<dbReference type="SUPFAM" id="SSF46785">
    <property type="entry name" value="Winged helix' DNA-binding domain"/>
    <property type="match status" value="1"/>
</dbReference>
<accession>A0A4R8LG84</accession>
<evidence type="ECO:0000313" key="7">
    <source>
        <dbReference type="EMBL" id="TDY42123.1"/>
    </source>
</evidence>
<dbReference type="Pfam" id="PF00027">
    <property type="entry name" value="cNMP_binding"/>
    <property type="match status" value="1"/>
</dbReference>
<dbReference type="GO" id="GO:0003700">
    <property type="term" value="F:DNA-binding transcription factor activity"/>
    <property type="evidence" value="ECO:0007669"/>
    <property type="project" value="TreeGrafter"/>
</dbReference>
<dbReference type="Pfam" id="PF13545">
    <property type="entry name" value="HTH_Crp_2"/>
    <property type="match status" value="1"/>
</dbReference>
<reference evidence="7 8" key="1">
    <citation type="submission" date="2019-03" db="EMBL/GenBank/DDBJ databases">
        <title>Genomic Encyclopedia of Type Strains, Phase III (KMG-III): the genomes of soil and plant-associated and newly described type strains.</title>
        <authorList>
            <person name="Whitman W."/>
        </authorList>
    </citation>
    <scope>NUCLEOTIDE SEQUENCE [LARGE SCALE GENOMIC DNA]</scope>
    <source>
        <strain evidence="7 8">LMG 29544</strain>
    </source>
</reference>
<gene>
    <name evidence="7" type="ORF">BX592_123113</name>
</gene>
<dbReference type="Gene3D" id="1.10.10.10">
    <property type="entry name" value="Winged helix-like DNA-binding domain superfamily/Winged helix DNA-binding domain"/>
    <property type="match status" value="1"/>
</dbReference>
<feature type="domain" description="HTH crp-type" evidence="6">
    <location>
        <begin position="144"/>
        <end position="222"/>
    </location>
</feature>
<dbReference type="GO" id="GO:0005829">
    <property type="term" value="C:cytosol"/>
    <property type="evidence" value="ECO:0007669"/>
    <property type="project" value="TreeGrafter"/>
</dbReference>
<dbReference type="PANTHER" id="PTHR24567:SF28">
    <property type="entry name" value="LISTERIOLYSIN REGULATORY PROTEIN"/>
    <property type="match status" value="1"/>
</dbReference>
<feature type="compositionally biased region" description="Low complexity" evidence="4">
    <location>
        <begin position="247"/>
        <end position="264"/>
    </location>
</feature>
<dbReference type="PROSITE" id="PS51063">
    <property type="entry name" value="HTH_CRP_2"/>
    <property type="match status" value="1"/>
</dbReference>
<dbReference type="SMART" id="SM00419">
    <property type="entry name" value="HTH_CRP"/>
    <property type="match status" value="1"/>
</dbReference>
<evidence type="ECO:0000256" key="4">
    <source>
        <dbReference type="SAM" id="MobiDB-lite"/>
    </source>
</evidence>
<protein>
    <submittedName>
        <fullName evidence="7">CRP/FNR family transcriptional regulator</fullName>
    </submittedName>
</protein>
<sequence>MWFVGKSELLSLIERSCLEEVMPAFSDHRSLRKNALIYRPEERSEYVYLLKVGHVRLYRLTEDGQEITLSFIKAGMIFGDGDVLNEANYSHYAQTLAESRICYIRKADFKDLLTRYDAINQFVLRSHHQRWQEAQKLIENLSLHDVRKRLVNILAMFATQIGTPFTHGEHAGAVLIDLTIAQDKLAEFIGTSRESVNRHFSDLKTAGLVDTHERKIVLTKAFVAQYLPDFASLADHGAKATAQASGPARATDATPATAGTPVPANHAHAAPLVRA</sequence>
<dbReference type="AlphaFoldDB" id="A0A4R8LG84"/>
<dbReference type="InterPro" id="IPR012318">
    <property type="entry name" value="HTH_CRP"/>
</dbReference>
<dbReference type="Gene3D" id="2.60.120.10">
    <property type="entry name" value="Jelly Rolls"/>
    <property type="match status" value="1"/>
</dbReference>
<dbReference type="RefSeq" id="WP_243849732.1">
    <property type="nucleotide sequence ID" value="NZ_JBHLUW010000062.1"/>
</dbReference>
<dbReference type="InterPro" id="IPR014710">
    <property type="entry name" value="RmlC-like_jellyroll"/>
</dbReference>
<evidence type="ECO:0000256" key="3">
    <source>
        <dbReference type="ARBA" id="ARBA00023163"/>
    </source>
</evidence>
<keyword evidence="8" id="KW-1185">Reference proteome</keyword>
<evidence type="ECO:0000256" key="2">
    <source>
        <dbReference type="ARBA" id="ARBA00023125"/>
    </source>
</evidence>